<reference evidence="2" key="1">
    <citation type="journal article" date="2023" name="Science">
        <title>Genome structures resolve the early diversification of teleost fishes.</title>
        <authorList>
            <person name="Parey E."/>
            <person name="Louis A."/>
            <person name="Montfort J."/>
            <person name="Bouchez O."/>
            <person name="Roques C."/>
            <person name="Iampietro C."/>
            <person name="Lluch J."/>
            <person name="Castinel A."/>
            <person name="Donnadieu C."/>
            <person name="Desvignes T."/>
            <person name="Floi Bucao C."/>
            <person name="Jouanno E."/>
            <person name="Wen M."/>
            <person name="Mejri S."/>
            <person name="Dirks R."/>
            <person name="Jansen H."/>
            <person name="Henkel C."/>
            <person name="Chen W.J."/>
            <person name="Zahm M."/>
            <person name="Cabau C."/>
            <person name="Klopp C."/>
            <person name="Thompson A.W."/>
            <person name="Robinson-Rechavi M."/>
            <person name="Braasch I."/>
            <person name="Lecointre G."/>
            <person name="Bobe J."/>
            <person name="Postlethwait J.H."/>
            <person name="Berthelot C."/>
            <person name="Roest Crollius H."/>
            <person name="Guiguen Y."/>
        </authorList>
    </citation>
    <scope>NUCLEOTIDE SEQUENCE</scope>
    <source>
        <strain evidence="2">NC1722</strain>
    </source>
</reference>
<dbReference type="AlphaFoldDB" id="A0AAD7WUW3"/>
<keyword evidence="3" id="KW-1185">Reference proteome</keyword>
<feature type="compositionally biased region" description="Polar residues" evidence="1">
    <location>
        <begin position="61"/>
        <end position="70"/>
    </location>
</feature>
<name>A0AAD7WUW3_9TELE</name>
<sequence length="70" mass="7586">MLIVTSRAGLAELAEGGGASQLITETERTRSRKGKEERKKCGRTWRKDDAGSPHREGLDKSSGSEASQLN</sequence>
<dbReference type="EMBL" id="JAINUG010000028">
    <property type="protein sequence ID" value="KAJ8410127.1"/>
    <property type="molecule type" value="Genomic_DNA"/>
</dbReference>
<comment type="caution">
    <text evidence="2">The sequence shown here is derived from an EMBL/GenBank/DDBJ whole genome shotgun (WGS) entry which is preliminary data.</text>
</comment>
<dbReference type="Proteomes" id="UP001221898">
    <property type="component" value="Unassembled WGS sequence"/>
</dbReference>
<gene>
    <name evidence="2" type="ORF">AAFF_G00211680</name>
</gene>
<evidence type="ECO:0000313" key="3">
    <source>
        <dbReference type="Proteomes" id="UP001221898"/>
    </source>
</evidence>
<evidence type="ECO:0000313" key="2">
    <source>
        <dbReference type="EMBL" id="KAJ8410127.1"/>
    </source>
</evidence>
<feature type="region of interest" description="Disordered" evidence="1">
    <location>
        <begin position="16"/>
        <end position="70"/>
    </location>
</feature>
<evidence type="ECO:0000256" key="1">
    <source>
        <dbReference type="SAM" id="MobiDB-lite"/>
    </source>
</evidence>
<accession>A0AAD7WUW3</accession>
<protein>
    <submittedName>
        <fullName evidence="2">Uncharacterized protein</fullName>
    </submittedName>
</protein>
<feature type="compositionally biased region" description="Basic and acidic residues" evidence="1">
    <location>
        <begin position="25"/>
        <end position="59"/>
    </location>
</feature>
<organism evidence="2 3">
    <name type="scientific">Aldrovandia affinis</name>
    <dbReference type="NCBI Taxonomy" id="143900"/>
    <lineage>
        <taxon>Eukaryota</taxon>
        <taxon>Metazoa</taxon>
        <taxon>Chordata</taxon>
        <taxon>Craniata</taxon>
        <taxon>Vertebrata</taxon>
        <taxon>Euteleostomi</taxon>
        <taxon>Actinopterygii</taxon>
        <taxon>Neopterygii</taxon>
        <taxon>Teleostei</taxon>
        <taxon>Notacanthiformes</taxon>
        <taxon>Halosauridae</taxon>
        <taxon>Aldrovandia</taxon>
    </lineage>
</organism>
<proteinExistence type="predicted"/>